<name>A0A8S0PF98_OLEEU</name>
<evidence type="ECO:0000259" key="5">
    <source>
        <dbReference type="PROSITE" id="PS51005"/>
    </source>
</evidence>
<reference evidence="6 7" key="1">
    <citation type="submission" date="2019-12" db="EMBL/GenBank/DDBJ databases">
        <authorList>
            <person name="Alioto T."/>
            <person name="Alioto T."/>
            <person name="Gomez Garrido J."/>
        </authorList>
    </citation>
    <scope>NUCLEOTIDE SEQUENCE [LARGE SCALE GENOMIC DNA]</scope>
</reference>
<keyword evidence="2" id="KW-0238">DNA-binding</keyword>
<gene>
    <name evidence="6" type="ORF">OLEA9_A068881</name>
</gene>
<dbReference type="InterPro" id="IPR036093">
    <property type="entry name" value="NAC_dom_sf"/>
</dbReference>
<dbReference type="GO" id="GO:0003677">
    <property type="term" value="F:DNA binding"/>
    <property type="evidence" value="ECO:0007669"/>
    <property type="project" value="UniProtKB-KW"/>
</dbReference>
<evidence type="ECO:0000256" key="2">
    <source>
        <dbReference type="ARBA" id="ARBA00023125"/>
    </source>
</evidence>
<dbReference type="Gene3D" id="2.170.150.80">
    <property type="entry name" value="NAC domain"/>
    <property type="match status" value="1"/>
</dbReference>
<dbReference type="Proteomes" id="UP000594638">
    <property type="component" value="Unassembled WGS sequence"/>
</dbReference>
<sequence>MADSNFNLPPGFRFHPTDEELIVHFLLRKVALLPCHPDVLPDLDLYPYDPWDLNGKAMAESSKWYFYSRRTQSRITESGYWQYMGIDEPIHSSATQKLIGMKKDYAFYTGKPPEGVKTNWIMQEYRLSDSSSICRSSRKRNSKKVSIIVQIM</sequence>
<dbReference type="SUPFAM" id="SSF101941">
    <property type="entry name" value="NAC domain"/>
    <property type="match status" value="1"/>
</dbReference>
<dbReference type="Pfam" id="PF02365">
    <property type="entry name" value="NAM"/>
    <property type="match status" value="1"/>
</dbReference>
<evidence type="ECO:0000256" key="1">
    <source>
        <dbReference type="ARBA" id="ARBA00023015"/>
    </source>
</evidence>
<dbReference type="OrthoDB" id="10331173at2759"/>
<keyword evidence="1" id="KW-0805">Transcription regulation</keyword>
<dbReference type="GO" id="GO:0048731">
    <property type="term" value="P:system development"/>
    <property type="evidence" value="ECO:0007669"/>
    <property type="project" value="TreeGrafter"/>
</dbReference>
<accession>A0A8S0PF98</accession>
<evidence type="ECO:0000313" key="7">
    <source>
        <dbReference type="Proteomes" id="UP000594638"/>
    </source>
</evidence>
<dbReference type="AlphaFoldDB" id="A0A8S0PF98"/>
<evidence type="ECO:0000256" key="4">
    <source>
        <dbReference type="ARBA" id="ARBA00023242"/>
    </source>
</evidence>
<comment type="caution">
    <text evidence="6">The sequence shown here is derived from an EMBL/GenBank/DDBJ whole genome shotgun (WGS) entry which is preliminary data.</text>
</comment>
<keyword evidence="7" id="KW-1185">Reference proteome</keyword>
<dbReference type="PROSITE" id="PS51005">
    <property type="entry name" value="NAC"/>
    <property type="match status" value="1"/>
</dbReference>
<dbReference type="InterPro" id="IPR003441">
    <property type="entry name" value="NAC-dom"/>
</dbReference>
<keyword evidence="3" id="KW-0804">Transcription</keyword>
<dbReference type="PANTHER" id="PTHR31719">
    <property type="entry name" value="NAC TRANSCRIPTION FACTOR 56"/>
    <property type="match status" value="1"/>
</dbReference>
<dbReference type="PANTHER" id="PTHR31719:SF134">
    <property type="entry name" value="NAC DOMAIN-CONTAINING PROTEIN 104"/>
    <property type="match status" value="1"/>
</dbReference>
<protein>
    <submittedName>
        <fullName evidence="6">NAC domain-containing 104</fullName>
    </submittedName>
</protein>
<evidence type="ECO:0000256" key="3">
    <source>
        <dbReference type="ARBA" id="ARBA00023163"/>
    </source>
</evidence>
<dbReference type="Gramene" id="OE9A068881T2">
    <property type="protein sequence ID" value="OE9A068881C2"/>
    <property type="gene ID" value="OE9A068881"/>
</dbReference>
<dbReference type="GO" id="GO:0006355">
    <property type="term" value="P:regulation of DNA-templated transcription"/>
    <property type="evidence" value="ECO:0007669"/>
    <property type="project" value="InterPro"/>
</dbReference>
<feature type="domain" description="NAC" evidence="5">
    <location>
        <begin position="8"/>
        <end position="152"/>
    </location>
</feature>
<proteinExistence type="predicted"/>
<keyword evidence="4" id="KW-0539">Nucleus</keyword>
<evidence type="ECO:0000313" key="6">
    <source>
        <dbReference type="EMBL" id="CAA2934763.1"/>
    </source>
</evidence>
<dbReference type="EMBL" id="CACTIH010000018">
    <property type="protein sequence ID" value="CAA2934763.1"/>
    <property type="molecule type" value="Genomic_DNA"/>
</dbReference>
<organism evidence="6 7">
    <name type="scientific">Olea europaea subsp. europaea</name>
    <dbReference type="NCBI Taxonomy" id="158383"/>
    <lineage>
        <taxon>Eukaryota</taxon>
        <taxon>Viridiplantae</taxon>
        <taxon>Streptophyta</taxon>
        <taxon>Embryophyta</taxon>
        <taxon>Tracheophyta</taxon>
        <taxon>Spermatophyta</taxon>
        <taxon>Magnoliopsida</taxon>
        <taxon>eudicotyledons</taxon>
        <taxon>Gunneridae</taxon>
        <taxon>Pentapetalae</taxon>
        <taxon>asterids</taxon>
        <taxon>lamiids</taxon>
        <taxon>Lamiales</taxon>
        <taxon>Oleaceae</taxon>
        <taxon>Oleeae</taxon>
        <taxon>Olea</taxon>
    </lineage>
</organism>